<evidence type="ECO:0000313" key="8">
    <source>
        <dbReference type="EMBL" id="TCP41874.1"/>
    </source>
</evidence>
<dbReference type="InterPro" id="IPR018114">
    <property type="entry name" value="TRYPSIN_HIS"/>
</dbReference>
<evidence type="ECO:0000259" key="7">
    <source>
        <dbReference type="PROSITE" id="PS50240"/>
    </source>
</evidence>
<evidence type="ECO:0000256" key="6">
    <source>
        <dbReference type="RuleBase" id="RU004296"/>
    </source>
</evidence>
<dbReference type="AlphaFoldDB" id="A0A4R2Q2A8"/>
<dbReference type="Gene3D" id="2.40.10.10">
    <property type="entry name" value="Trypsin-like serine proteases"/>
    <property type="match status" value="2"/>
</dbReference>
<dbReference type="SUPFAM" id="SSF50494">
    <property type="entry name" value="Trypsin-like serine proteases"/>
    <property type="match status" value="1"/>
</dbReference>
<evidence type="ECO:0000256" key="5">
    <source>
        <dbReference type="ARBA" id="ARBA00022825"/>
    </source>
</evidence>
<name>A0A4R2Q2A8_9RHOB</name>
<dbReference type="InterPro" id="IPR036365">
    <property type="entry name" value="PGBD-like_sf"/>
</dbReference>
<feature type="domain" description="Peptidase S1" evidence="7">
    <location>
        <begin position="407"/>
        <end position="634"/>
    </location>
</feature>
<protein>
    <recommendedName>
        <fullName evidence="6">Serine protease</fullName>
        <ecNumber evidence="6">3.4.21.-</ecNumber>
    </recommendedName>
</protein>
<evidence type="ECO:0000256" key="1">
    <source>
        <dbReference type="ARBA" id="ARBA00008764"/>
    </source>
</evidence>
<keyword evidence="9" id="KW-1185">Reference proteome</keyword>
<dbReference type="Gene3D" id="1.10.530.10">
    <property type="match status" value="1"/>
</dbReference>
<dbReference type="PANTHER" id="PTHR15462:SF8">
    <property type="entry name" value="SERINE PROTEASE"/>
    <property type="match status" value="1"/>
</dbReference>
<evidence type="ECO:0000256" key="3">
    <source>
        <dbReference type="ARBA" id="ARBA00022729"/>
    </source>
</evidence>
<dbReference type="InterPro" id="IPR001254">
    <property type="entry name" value="Trypsin_dom"/>
</dbReference>
<keyword evidence="2 6" id="KW-0645">Protease</keyword>
<dbReference type="PROSITE" id="PS00134">
    <property type="entry name" value="TRYPSIN_HIS"/>
    <property type="match status" value="1"/>
</dbReference>
<gene>
    <name evidence="8" type="ORF">EV662_104218</name>
</gene>
<dbReference type="Pfam" id="PF00089">
    <property type="entry name" value="Trypsin"/>
    <property type="match status" value="1"/>
</dbReference>
<dbReference type="EMBL" id="SLXP01000004">
    <property type="protein sequence ID" value="TCP41874.1"/>
    <property type="molecule type" value="Genomic_DNA"/>
</dbReference>
<comment type="caution">
    <text evidence="8">The sequence shown here is derived from an EMBL/GenBank/DDBJ whole genome shotgun (WGS) entry which is preliminary data.</text>
</comment>
<dbReference type="GO" id="GO:0004252">
    <property type="term" value="F:serine-type endopeptidase activity"/>
    <property type="evidence" value="ECO:0007669"/>
    <property type="project" value="InterPro"/>
</dbReference>
<keyword evidence="3 6" id="KW-0732">Signal</keyword>
<dbReference type="InterPro" id="IPR043504">
    <property type="entry name" value="Peptidase_S1_PA_chymotrypsin"/>
</dbReference>
<accession>A0A4R2Q2A8</accession>
<dbReference type="EC" id="3.4.21.-" evidence="6"/>
<dbReference type="RefSeq" id="WP_132461801.1">
    <property type="nucleotide sequence ID" value="NZ_SLXP01000004.1"/>
</dbReference>
<reference evidence="8 9" key="1">
    <citation type="submission" date="2019-03" db="EMBL/GenBank/DDBJ databases">
        <title>Genomic Encyclopedia of Type Strains, Phase IV (KMG-IV): sequencing the most valuable type-strain genomes for metagenomic binning, comparative biology and taxonomic classification.</title>
        <authorList>
            <person name="Goeker M."/>
        </authorList>
    </citation>
    <scope>NUCLEOTIDE SEQUENCE [LARGE SCALE GENOMIC DNA]</scope>
    <source>
        <strain evidence="8 9">DSM 18063</strain>
    </source>
</reference>
<keyword evidence="4 6" id="KW-0378">Hydrolase</keyword>
<dbReference type="PANTHER" id="PTHR15462">
    <property type="entry name" value="SERINE PROTEASE"/>
    <property type="match status" value="1"/>
</dbReference>
<proteinExistence type="inferred from homology"/>
<dbReference type="InterPro" id="IPR036366">
    <property type="entry name" value="PGBDSf"/>
</dbReference>
<organism evidence="8 9">
    <name type="scientific">Rhodovulum marinum</name>
    <dbReference type="NCBI Taxonomy" id="320662"/>
    <lineage>
        <taxon>Bacteria</taxon>
        <taxon>Pseudomonadati</taxon>
        <taxon>Pseudomonadota</taxon>
        <taxon>Alphaproteobacteria</taxon>
        <taxon>Rhodobacterales</taxon>
        <taxon>Paracoccaceae</taxon>
        <taxon>Rhodovulum</taxon>
    </lineage>
</organism>
<dbReference type="SUPFAM" id="SSF47090">
    <property type="entry name" value="PGBD-like"/>
    <property type="match status" value="1"/>
</dbReference>
<evidence type="ECO:0000256" key="2">
    <source>
        <dbReference type="ARBA" id="ARBA00022670"/>
    </source>
</evidence>
<comment type="similarity">
    <text evidence="1 6">Belongs to the peptidase S1B family.</text>
</comment>
<dbReference type="InterPro" id="IPR050966">
    <property type="entry name" value="Glutamyl_endopeptidase"/>
</dbReference>
<dbReference type="InterPro" id="IPR002477">
    <property type="entry name" value="Peptidoglycan-bd-like"/>
</dbReference>
<dbReference type="PRINTS" id="PR00839">
    <property type="entry name" value="V8PROTEASE"/>
</dbReference>
<dbReference type="GO" id="GO:0006508">
    <property type="term" value="P:proteolysis"/>
    <property type="evidence" value="ECO:0007669"/>
    <property type="project" value="UniProtKB-KW"/>
</dbReference>
<dbReference type="Proteomes" id="UP000294835">
    <property type="component" value="Unassembled WGS sequence"/>
</dbReference>
<feature type="signal peptide" evidence="6">
    <location>
        <begin position="1"/>
        <end position="25"/>
    </location>
</feature>
<dbReference type="InterPro" id="IPR008256">
    <property type="entry name" value="Peptidase_S1B"/>
</dbReference>
<evidence type="ECO:0000256" key="4">
    <source>
        <dbReference type="ARBA" id="ARBA00022801"/>
    </source>
</evidence>
<dbReference type="Gene3D" id="1.10.101.10">
    <property type="entry name" value="PGBD-like superfamily/PGBD"/>
    <property type="match status" value="1"/>
</dbReference>
<dbReference type="OrthoDB" id="3078754at2"/>
<dbReference type="Pfam" id="PF01471">
    <property type="entry name" value="PG_binding_1"/>
    <property type="match status" value="1"/>
</dbReference>
<dbReference type="PROSITE" id="PS50240">
    <property type="entry name" value="TRYPSIN_DOM"/>
    <property type="match status" value="1"/>
</dbReference>
<dbReference type="SUPFAM" id="SSF53955">
    <property type="entry name" value="Lysozyme-like"/>
    <property type="match status" value="1"/>
</dbReference>
<feature type="chain" id="PRO_5021037462" description="Serine protease" evidence="6">
    <location>
        <begin position="26"/>
        <end position="634"/>
    </location>
</feature>
<evidence type="ECO:0000313" key="9">
    <source>
        <dbReference type="Proteomes" id="UP000294835"/>
    </source>
</evidence>
<dbReference type="InterPro" id="IPR023346">
    <property type="entry name" value="Lysozyme-like_dom_sf"/>
</dbReference>
<dbReference type="InterPro" id="IPR009003">
    <property type="entry name" value="Peptidase_S1_PA"/>
</dbReference>
<keyword evidence="5 6" id="KW-0720">Serine protease</keyword>
<sequence>MTHSSSFRTKALALALILSAAVAPAVSRAQLVTVEDIKRISPNAQDAYAEAMAAAAEEFESAGITSALRMAHFVAQVMTETGGLKRLDENMNYSYETLLRVFSRRTISEPKAREIARKPREIANWVYGARLGNRGRETEDGWNYRGSGFIQLTGRANFRARGTEIGLPLEDDPELARQAREGLSAAIAYWTARDINAAADDHDRLRVRKLVNGPRAHGYEQSKVWFNRAWTRVFQGKEALGFEGAVVLAEAMTEAADETGLFEDILERSGVLPKDLPATEAGQATRTEALKAYQRELGLPETGVLDEATQDALLDPREWRHLDDEEEPQPLLSDPEASVSFDLNGSGTGTESGAVLLMPSEGTGDTVDEAAMSREIMDALSGASAMYSEYEMGGRSVTPESWVPFSVIGEDDRVAVNDTTTFPERAIVQILFDNGFGSTSLCSGTMVSADTVLTAAHCIHSGTLSGRTYSGYRVLPGRNRAVTPFGECGVRRAYVLNGWTASVSAEDARYYDLGALKLDCQVGEATGWVGVRMLDISEVGEPTVVQGYAADKAPPGRQWVSSDALRILWDLKGFYQNDTYGGTSGSPVFLGGDRATVVGVHTNGLHGEEPWASNNAFTRITPERMQRIAQWIAE</sequence>